<gene>
    <name evidence="1" type="ORF">EVJ48_08905</name>
</gene>
<dbReference type="AlphaFoldDB" id="A0A520X8A7"/>
<dbReference type="SUPFAM" id="SSF88723">
    <property type="entry name" value="PIN domain-like"/>
    <property type="match status" value="1"/>
</dbReference>
<dbReference type="Gene3D" id="3.40.50.1010">
    <property type="entry name" value="5'-nuclease"/>
    <property type="match status" value="1"/>
</dbReference>
<sequence length="122" mass="14363">MVFPTLTRKNMKLQKIFCYWMILPVSTQVINEVSNNMLKKLGFDEPSVIEFIDSCYKRYLIISFSKDILLKASLIRTKYRYSYWDSTIIASALKNKCDILYSEDLNSGQEIEEQLKIVNPFK</sequence>
<protein>
    <submittedName>
        <fullName evidence="1">PIN domain-containing protein</fullName>
    </submittedName>
</protein>
<name>A0A520X8A7_9DELT</name>
<evidence type="ECO:0000313" key="1">
    <source>
        <dbReference type="EMBL" id="RZV37420.1"/>
    </source>
</evidence>
<dbReference type="Proteomes" id="UP000322454">
    <property type="component" value="Unassembled WGS sequence"/>
</dbReference>
<dbReference type="CDD" id="cd18692">
    <property type="entry name" value="PIN_VapC-like"/>
    <property type="match status" value="1"/>
</dbReference>
<accession>A0A520X8A7</accession>
<evidence type="ECO:0000313" key="2">
    <source>
        <dbReference type="Proteomes" id="UP000322454"/>
    </source>
</evidence>
<reference evidence="1 2" key="1">
    <citation type="submission" date="2019-01" db="EMBL/GenBank/DDBJ databases">
        <title>Insights into ecological role of a new deltaproteobacterial order Candidatus Sinidesulfobacterales (Sva0485) by metagenomics and metatranscriptomics.</title>
        <authorList>
            <person name="Tan S."/>
            <person name="Liu J."/>
            <person name="Fang Y."/>
            <person name="Hedlund B."/>
            <person name="Lian Z.-H."/>
            <person name="Huang L.-Y."/>
            <person name="Li J.-T."/>
            <person name="Huang L.-N."/>
            <person name="Li W.-J."/>
            <person name="Jiang H.-C."/>
            <person name="Dong H.-L."/>
            <person name="Shu W.-S."/>
        </authorList>
    </citation>
    <scope>NUCLEOTIDE SEQUENCE [LARGE SCALE GENOMIC DNA]</scope>
    <source>
        <strain evidence="1">AP4</strain>
    </source>
</reference>
<dbReference type="InterPro" id="IPR029060">
    <property type="entry name" value="PIN-like_dom_sf"/>
</dbReference>
<proteinExistence type="predicted"/>
<comment type="caution">
    <text evidence="1">The sequence shown here is derived from an EMBL/GenBank/DDBJ whole genome shotgun (WGS) entry which is preliminary data.</text>
</comment>
<dbReference type="EMBL" id="SHMQ01000037">
    <property type="protein sequence ID" value="RZV37420.1"/>
    <property type="molecule type" value="Genomic_DNA"/>
</dbReference>
<organism evidence="1 2">
    <name type="scientific">Candidatus Acidulodesulfobacterium acidiphilum</name>
    <dbReference type="NCBI Taxonomy" id="2597224"/>
    <lineage>
        <taxon>Bacteria</taxon>
        <taxon>Deltaproteobacteria</taxon>
        <taxon>Candidatus Acidulodesulfobacterales</taxon>
        <taxon>Candidatus Acidulodesulfobacterium</taxon>
    </lineage>
</organism>